<dbReference type="Proteomes" id="UP000598426">
    <property type="component" value="Unassembled WGS sequence"/>
</dbReference>
<keyword evidence="2" id="KW-1185">Reference proteome</keyword>
<accession>A0ABR8NMJ1</accession>
<name>A0ABR8NMJ1_9MICO</name>
<gene>
    <name evidence="1" type="ORF">IF188_08065</name>
</gene>
<proteinExistence type="predicted"/>
<dbReference type="RefSeq" id="WP_191171264.1">
    <property type="nucleotide sequence ID" value="NZ_JACXZS010000004.1"/>
</dbReference>
<evidence type="ECO:0008006" key="3">
    <source>
        <dbReference type="Google" id="ProtNLM"/>
    </source>
</evidence>
<comment type="caution">
    <text evidence="1">The sequence shown here is derived from an EMBL/GenBank/DDBJ whole genome shotgun (WGS) entry which is preliminary data.</text>
</comment>
<organism evidence="1 2">
    <name type="scientific">Microbacterium helvum</name>
    <dbReference type="NCBI Taxonomy" id="2773713"/>
    <lineage>
        <taxon>Bacteria</taxon>
        <taxon>Bacillati</taxon>
        <taxon>Actinomycetota</taxon>
        <taxon>Actinomycetes</taxon>
        <taxon>Micrococcales</taxon>
        <taxon>Microbacteriaceae</taxon>
        <taxon>Microbacterium</taxon>
    </lineage>
</organism>
<sequence>MSQITTAPPRDIPLGNLRDIPARMSIPVAGRLIAGLSRAKSYELHQRGEFPAPVQRIGARFYVRGADVLRALGFDPEAVLLGSRTATPAPADDAELSEG</sequence>
<evidence type="ECO:0000313" key="1">
    <source>
        <dbReference type="EMBL" id="MBD3941648.1"/>
    </source>
</evidence>
<dbReference type="EMBL" id="JACXZS010000004">
    <property type="protein sequence ID" value="MBD3941648.1"/>
    <property type="molecule type" value="Genomic_DNA"/>
</dbReference>
<reference evidence="1 2" key="1">
    <citation type="submission" date="2020-09" db="EMBL/GenBank/DDBJ databases">
        <title>Isolation and identification of active actinomycetes.</title>
        <authorList>
            <person name="Li X."/>
        </authorList>
    </citation>
    <scope>NUCLEOTIDE SEQUENCE [LARGE SCALE GENOMIC DNA]</scope>
    <source>
        <strain evidence="1 2">NEAU-LLC</strain>
    </source>
</reference>
<evidence type="ECO:0000313" key="2">
    <source>
        <dbReference type="Proteomes" id="UP000598426"/>
    </source>
</evidence>
<protein>
    <recommendedName>
        <fullName evidence="3">DNA-binding protein</fullName>
    </recommendedName>
</protein>